<dbReference type="EMBL" id="VVYW01000022">
    <property type="protein sequence ID" value="KAA5404549.1"/>
    <property type="molecule type" value="Genomic_DNA"/>
</dbReference>
<sequence>MKPQFRESSVQHTLGDWSAENGIHEIHPPKLLSDSGHQLYDILVRGQNQQKVHVPATLLQLCFRDIVHQHSLMAPTSEHTFSSWNERSNLYIGIGKQAYSGLLILKVPCAFGS</sequence>
<accession>A0A5M6A413</accession>
<organism evidence="1 2">
    <name type="scientific">Bacteroides cellulosilyticus</name>
    <dbReference type="NCBI Taxonomy" id="246787"/>
    <lineage>
        <taxon>Bacteria</taxon>
        <taxon>Pseudomonadati</taxon>
        <taxon>Bacteroidota</taxon>
        <taxon>Bacteroidia</taxon>
        <taxon>Bacteroidales</taxon>
        <taxon>Bacteroidaceae</taxon>
        <taxon>Bacteroides</taxon>
    </lineage>
</organism>
<protein>
    <submittedName>
        <fullName evidence="1">Uncharacterized protein</fullName>
    </submittedName>
</protein>
<proteinExistence type="predicted"/>
<comment type="caution">
    <text evidence="1">The sequence shown here is derived from an EMBL/GenBank/DDBJ whole genome shotgun (WGS) entry which is preliminary data.</text>
</comment>
<dbReference type="AlphaFoldDB" id="A0A5M6A413"/>
<name>A0A5M6A413_9BACE</name>
<evidence type="ECO:0000313" key="1">
    <source>
        <dbReference type="EMBL" id="KAA5404549.1"/>
    </source>
</evidence>
<dbReference type="Proteomes" id="UP000325055">
    <property type="component" value="Unassembled WGS sequence"/>
</dbReference>
<evidence type="ECO:0000313" key="2">
    <source>
        <dbReference type="Proteomes" id="UP000325055"/>
    </source>
</evidence>
<reference evidence="1 2" key="1">
    <citation type="journal article" date="2019" name="Nat. Med.">
        <title>A library of human gut bacterial isolates paired with longitudinal multiomics data enables mechanistic microbiome research.</title>
        <authorList>
            <person name="Poyet M."/>
            <person name="Groussin M."/>
            <person name="Gibbons S.M."/>
            <person name="Avila-Pacheco J."/>
            <person name="Jiang X."/>
            <person name="Kearney S.M."/>
            <person name="Perrotta A.R."/>
            <person name="Berdy B."/>
            <person name="Zhao S."/>
            <person name="Lieberman T.D."/>
            <person name="Swanson P.K."/>
            <person name="Smith M."/>
            <person name="Roesemann S."/>
            <person name="Alexander J.E."/>
            <person name="Rich S.A."/>
            <person name="Livny J."/>
            <person name="Vlamakis H."/>
            <person name="Clish C."/>
            <person name="Bullock K."/>
            <person name="Deik A."/>
            <person name="Scott J."/>
            <person name="Pierce K.A."/>
            <person name="Xavier R.J."/>
            <person name="Alm E.J."/>
        </authorList>
    </citation>
    <scope>NUCLEOTIDE SEQUENCE [LARGE SCALE GENOMIC DNA]</scope>
    <source>
        <strain evidence="1 2">BIOML-A7</strain>
    </source>
</reference>
<dbReference type="RefSeq" id="WP_149950446.1">
    <property type="nucleotide sequence ID" value="NZ_RCXI01000023.1"/>
</dbReference>
<gene>
    <name evidence="1" type="ORF">F2Y86_21695</name>
</gene>